<dbReference type="InterPro" id="IPR003715">
    <property type="entry name" value="Poly_export_N"/>
</dbReference>
<keyword evidence="4" id="KW-1134">Transmembrane beta strand</keyword>
<name>A0ABP8ML68_9BACT</name>
<keyword evidence="11 15" id="KW-0472">Membrane</keyword>
<dbReference type="InterPro" id="IPR049712">
    <property type="entry name" value="Poly_export"/>
</dbReference>
<keyword evidence="14" id="KW-0449">Lipoprotein</keyword>
<gene>
    <name evidence="18" type="ORF">GCM10023189_11540</name>
</gene>
<evidence type="ECO:0000256" key="14">
    <source>
        <dbReference type="ARBA" id="ARBA00023288"/>
    </source>
</evidence>
<sequence length="267" mass="29956">MKIRFLLYIAIIVLPACRPNRNLVYLNDLRGSAEYKTQIANNPPLQVQPDDLLRITINSLNPESSILFNNGVLAATSSANPSEATTVNNAVTSKRENEGYLVDREGFINFPVLGRVKLSGLTMEEATQKMTAEVRKYVKNPIVEVRLLNFKVTVIGEVNQPTSIDVPRERINVLEALGLAGDMTPFGRRENVLIIREKEGIRTATRLNLNSKDVLQSPYFYLQQNDVVYVEPDNQARLAQNDPNNRFLPIWAAVISTIGFAIISFVR</sequence>
<proteinExistence type="inferred from homology"/>
<dbReference type="EMBL" id="BAABHD010000012">
    <property type="protein sequence ID" value="GAA4450621.1"/>
    <property type="molecule type" value="Genomic_DNA"/>
</dbReference>
<keyword evidence="5" id="KW-0762">Sugar transport</keyword>
<feature type="transmembrane region" description="Helical" evidence="15">
    <location>
        <begin position="247"/>
        <end position="266"/>
    </location>
</feature>
<evidence type="ECO:0000256" key="9">
    <source>
        <dbReference type="ARBA" id="ARBA00023065"/>
    </source>
</evidence>
<keyword evidence="7" id="KW-0732">Signal</keyword>
<keyword evidence="10" id="KW-0626">Porin</keyword>
<evidence type="ECO:0000256" key="15">
    <source>
        <dbReference type="SAM" id="Phobius"/>
    </source>
</evidence>
<evidence type="ECO:0000256" key="7">
    <source>
        <dbReference type="ARBA" id="ARBA00022729"/>
    </source>
</evidence>
<evidence type="ECO:0000256" key="6">
    <source>
        <dbReference type="ARBA" id="ARBA00022692"/>
    </source>
</evidence>
<evidence type="ECO:0000313" key="19">
    <source>
        <dbReference type="Proteomes" id="UP001501175"/>
    </source>
</evidence>
<comment type="similarity">
    <text evidence="2">Belongs to the BexD/CtrA/VexA family.</text>
</comment>
<organism evidence="18 19">
    <name type="scientific">Nibrella saemangeumensis</name>
    <dbReference type="NCBI Taxonomy" id="1084526"/>
    <lineage>
        <taxon>Bacteria</taxon>
        <taxon>Pseudomonadati</taxon>
        <taxon>Bacteroidota</taxon>
        <taxon>Cytophagia</taxon>
        <taxon>Cytophagales</taxon>
        <taxon>Spirosomataceae</taxon>
        <taxon>Nibrella</taxon>
    </lineage>
</organism>
<comment type="caution">
    <text evidence="18">The sequence shown here is derived from an EMBL/GenBank/DDBJ whole genome shotgun (WGS) entry which is preliminary data.</text>
</comment>
<reference evidence="19" key="1">
    <citation type="journal article" date="2019" name="Int. J. Syst. Evol. Microbiol.">
        <title>The Global Catalogue of Microorganisms (GCM) 10K type strain sequencing project: providing services to taxonomists for standard genome sequencing and annotation.</title>
        <authorList>
            <consortium name="The Broad Institute Genomics Platform"/>
            <consortium name="The Broad Institute Genome Sequencing Center for Infectious Disease"/>
            <person name="Wu L."/>
            <person name="Ma J."/>
        </authorList>
    </citation>
    <scope>NUCLEOTIDE SEQUENCE [LARGE SCALE GENOMIC DNA]</scope>
    <source>
        <strain evidence="19">JCM 17927</strain>
    </source>
</reference>
<evidence type="ECO:0000256" key="5">
    <source>
        <dbReference type="ARBA" id="ARBA00022597"/>
    </source>
</evidence>
<evidence type="ECO:0000256" key="13">
    <source>
        <dbReference type="ARBA" id="ARBA00023237"/>
    </source>
</evidence>
<dbReference type="RefSeq" id="WP_345241492.1">
    <property type="nucleotide sequence ID" value="NZ_BAABHD010000012.1"/>
</dbReference>
<keyword evidence="3" id="KW-0813">Transport</keyword>
<dbReference type="Gene3D" id="3.30.1950.10">
    <property type="entry name" value="wza like domain"/>
    <property type="match status" value="1"/>
</dbReference>
<dbReference type="Pfam" id="PF22461">
    <property type="entry name" value="SLBB_2"/>
    <property type="match status" value="1"/>
</dbReference>
<evidence type="ECO:0000256" key="12">
    <source>
        <dbReference type="ARBA" id="ARBA00023139"/>
    </source>
</evidence>
<dbReference type="Proteomes" id="UP001501175">
    <property type="component" value="Unassembled WGS sequence"/>
</dbReference>
<evidence type="ECO:0000256" key="1">
    <source>
        <dbReference type="ARBA" id="ARBA00004571"/>
    </source>
</evidence>
<dbReference type="Pfam" id="PF02563">
    <property type="entry name" value="Poly_export"/>
    <property type="match status" value="1"/>
</dbReference>
<evidence type="ECO:0000256" key="2">
    <source>
        <dbReference type="ARBA" id="ARBA00009450"/>
    </source>
</evidence>
<protein>
    <submittedName>
        <fullName evidence="18">Polysaccharide biosynthesis/export family protein</fullName>
    </submittedName>
</protein>
<dbReference type="PANTHER" id="PTHR33619">
    <property type="entry name" value="POLYSACCHARIDE EXPORT PROTEIN GFCE-RELATED"/>
    <property type="match status" value="1"/>
</dbReference>
<evidence type="ECO:0000256" key="11">
    <source>
        <dbReference type="ARBA" id="ARBA00023136"/>
    </source>
</evidence>
<evidence type="ECO:0000256" key="4">
    <source>
        <dbReference type="ARBA" id="ARBA00022452"/>
    </source>
</evidence>
<evidence type="ECO:0000256" key="3">
    <source>
        <dbReference type="ARBA" id="ARBA00022448"/>
    </source>
</evidence>
<dbReference type="PANTHER" id="PTHR33619:SF3">
    <property type="entry name" value="POLYSACCHARIDE EXPORT PROTEIN GFCE-RELATED"/>
    <property type="match status" value="1"/>
</dbReference>
<accession>A0ABP8ML68</accession>
<evidence type="ECO:0000256" key="8">
    <source>
        <dbReference type="ARBA" id="ARBA00023047"/>
    </source>
</evidence>
<keyword evidence="13" id="KW-0998">Cell outer membrane</keyword>
<evidence type="ECO:0000259" key="16">
    <source>
        <dbReference type="Pfam" id="PF02563"/>
    </source>
</evidence>
<dbReference type="InterPro" id="IPR054765">
    <property type="entry name" value="SLBB_dom"/>
</dbReference>
<evidence type="ECO:0000256" key="10">
    <source>
        <dbReference type="ARBA" id="ARBA00023114"/>
    </source>
</evidence>
<comment type="subcellular location">
    <subcellularLocation>
        <location evidence="1">Cell outer membrane</location>
        <topology evidence="1">Multi-pass membrane protein</topology>
    </subcellularLocation>
</comment>
<keyword evidence="6 15" id="KW-0812">Transmembrane</keyword>
<feature type="domain" description="SLBB" evidence="17">
    <location>
        <begin position="151"/>
        <end position="230"/>
    </location>
</feature>
<evidence type="ECO:0000259" key="17">
    <source>
        <dbReference type="Pfam" id="PF22461"/>
    </source>
</evidence>
<keyword evidence="15" id="KW-1133">Transmembrane helix</keyword>
<keyword evidence="12" id="KW-0564">Palmitate</keyword>
<keyword evidence="8" id="KW-0625">Polysaccharide transport</keyword>
<keyword evidence="9" id="KW-0406">Ion transport</keyword>
<keyword evidence="19" id="KW-1185">Reference proteome</keyword>
<evidence type="ECO:0000313" key="18">
    <source>
        <dbReference type="EMBL" id="GAA4450621.1"/>
    </source>
</evidence>
<feature type="domain" description="Polysaccharide export protein N-terminal" evidence="16">
    <location>
        <begin position="41"/>
        <end position="147"/>
    </location>
</feature>